<protein>
    <recommendedName>
        <fullName evidence="2">DUF2059 domain-containing protein</fullName>
    </recommendedName>
</protein>
<feature type="signal peptide" evidence="1">
    <location>
        <begin position="1"/>
        <end position="22"/>
    </location>
</feature>
<dbReference type="AlphaFoldDB" id="A0A2R8A6A8"/>
<dbReference type="EMBL" id="OMKW01000001">
    <property type="protein sequence ID" value="SPF27777.1"/>
    <property type="molecule type" value="Genomic_DNA"/>
</dbReference>
<feature type="chain" id="PRO_5015360456" description="DUF2059 domain-containing protein" evidence="1">
    <location>
        <begin position="23"/>
        <end position="274"/>
    </location>
</feature>
<dbReference type="RefSeq" id="WP_108780555.1">
    <property type="nucleotide sequence ID" value="NZ_OMKW01000001.1"/>
</dbReference>
<reference evidence="3 4" key="1">
    <citation type="submission" date="2018-03" db="EMBL/GenBank/DDBJ databases">
        <authorList>
            <person name="Keele B.F."/>
        </authorList>
    </citation>
    <scope>NUCLEOTIDE SEQUENCE [LARGE SCALE GENOMIC DNA]</scope>
    <source>
        <strain evidence="3 4">CeCT 8812</strain>
    </source>
</reference>
<evidence type="ECO:0000313" key="4">
    <source>
        <dbReference type="Proteomes" id="UP000244932"/>
    </source>
</evidence>
<proteinExistence type="predicted"/>
<accession>A0A2R8A6A8</accession>
<keyword evidence="4" id="KW-1185">Reference proteome</keyword>
<gene>
    <name evidence="3" type="ORF">POI8812_00070</name>
</gene>
<feature type="domain" description="DUF2059" evidence="2">
    <location>
        <begin position="80"/>
        <end position="130"/>
    </location>
</feature>
<dbReference type="Proteomes" id="UP000244932">
    <property type="component" value="Unassembled WGS sequence"/>
</dbReference>
<evidence type="ECO:0000256" key="1">
    <source>
        <dbReference type="SAM" id="SignalP"/>
    </source>
</evidence>
<dbReference type="InterPro" id="IPR018637">
    <property type="entry name" value="DUF2059"/>
</dbReference>
<sequence length="274" mass="29522">MRVLQQIASIACAALIAGSAWAQTEEQLGLSREMLLLNGFDTMTQDMARDLRSPSEDTERGDPAMARAWARIGPNFFDPDEMFDAAAQRLAEAATVEELEQLKTFFATELGQKVTALEEASQAPEMADVDTIAAGMRLLELQDDPERLAALERLSAAFGSDEAAAAVSLNVQFAFVSALASRNPNALPEADLLALIMGGHDELVAEIRAEAVPRHAFVYQDLTIEEIEAYAELLETPAGQKMYAAVNSALEGEMVAEIRAFGTLLGAALMAEDI</sequence>
<evidence type="ECO:0000259" key="2">
    <source>
        <dbReference type="Pfam" id="PF09832"/>
    </source>
</evidence>
<organism evidence="3 4">
    <name type="scientific">Pontivivens insulae</name>
    <dbReference type="NCBI Taxonomy" id="1639689"/>
    <lineage>
        <taxon>Bacteria</taxon>
        <taxon>Pseudomonadati</taxon>
        <taxon>Pseudomonadota</taxon>
        <taxon>Alphaproteobacteria</taxon>
        <taxon>Rhodobacterales</taxon>
        <taxon>Paracoccaceae</taxon>
        <taxon>Pontivivens</taxon>
    </lineage>
</organism>
<evidence type="ECO:0000313" key="3">
    <source>
        <dbReference type="EMBL" id="SPF27777.1"/>
    </source>
</evidence>
<name>A0A2R8A6A8_9RHOB</name>
<dbReference type="OrthoDB" id="9903628at2"/>
<keyword evidence="1" id="KW-0732">Signal</keyword>
<dbReference type="Pfam" id="PF09832">
    <property type="entry name" value="DUF2059"/>
    <property type="match status" value="1"/>
</dbReference>